<feature type="domain" description="MobA-like NTP transferase" evidence="1">
    <location>
        <begin position="9"/>
        <end position="164"/>
    </location>
</feature>
<dbReference type="PANTHER" id="PTHR43777:SF1">
    <property type="entry name" value="MOLYBDENUM COFACTOR CYTIDYLYLTRANSFERASE"/>
    <property type="match status" value="1"/>
</dbReference>
<dbReference type="InterPro" id="IPR029044">
    <property type="entry name" value="Nucleotide-diphossugar_trans"/>
</dbReference>
<dbReference type="InterPro" id="IPR025877">
    <property type="entry name" value="MobA-like_NTP_Trfase"/>
</dbReference>
<keyword evidence="3" id="KW-1185">Reference proteome</keyword>
<comment type="caution">
    <text evidence="2">The sequence shown here is derived from an EMBL/GenBank/DDBJ whole genome shotgun (WGS) entry which is preliminary data.</text>
</comment>
<dbReference type="Proteomes" id="UP000191680">
    <property type="component" value="Unassembled WGS sequence"/>
</dbReference>
<dbReference type="AlphaFoldDB" id="A0A1V6LRN8"/>
<evidence type="ECO:0000313" key="3">
    <source>
        <dbReference type="Proteomes" id="UP000191680"/>
    </source>
</evidence>
<evidence type="ECO:0000313" key="2">
    <source>
        <dbReference type="EMBL" id="OQD42844.1"/>
    </source>
</evidence>
<dbReference type="SUPFAM" id="SSF53448">
    <property type="entry name" value="Nucleotide-diphospho-sugar transferases"/>
    <property type="match status" value="1"/>
</dbReference>
<dbReference type="Pfam" id="PF12804">
    <property type="entry name" value="NTP_transf_3"/>
    <property type="match status" value="1"/>
</dbReference>
<dbReference type="Gene3D" id="3.90.550.10">
    <property type="entry name" value="Spore Coat Polysaccharide Biosynthesis Protein SpsA, Chain A"/>
    <property type="match status" value="1"/>
</dbReference>
<sequence>MSKLRFSGVVILAAGEASRMGAPKQLLPWKNSTLLEQACDKAKSLSDTVVVVLGAHANVILKDLTLSVPYIINDKWMQGMGTSISMGVDYLSKNQELQNILILLADQPLLESTYLEKLILNCDVDKICVTKYSGSVGVPAVFDKKYFTALVSLTGRVGAKKLICTYEKNLVKITPENEQLVDIDDRETYEKLYAKFGKPN</sequence>
<dbReference type="CDD" id="cd04182">
    <property type="entry name" value="GT_2_like_f"/>
    <property type="match status" value="1"/>
</dbReference>
<dbReference type="PANTHER" id="PTHR43777">
    <property type="entry name" value="MOLYBDENUM COFACTOR CYTIDYLYLTRANSFERASE"/>
    <property type="match status" value="1"/>
</dbReference>
<dbReference type="EMBL" id="MTBC01000004">
    <property type="protein sequence ID" value="OQD42844.1"/>
    <property type="molecule type" value="Genomic_DNA"/>
</dbReference>
<dbReference type="GO" id="GO:0016779">
    <property type="term" value="F:nucleotidyltransferase activity"/>
    <property type="evidence" value="ECO:0007669"/>
    <property type="project" value="UniProtKB-ARBA"/>
</dbReference>
<gene>
    <name evidence="2" type="ORF">BUL40_07040</name>
</gene>
<dbReference type="RefSeq" id="WP_080318657.1">
    <property type="nucleotide sequence ID" value="NZ_MTBC01000004.1"/>
</dbReference>
<organism evidence="2 3">
    <name type="scientific">Croceivirga radicis</name>
    <dbReference type="NCBI Taxonomy" id="1929488"/>
    <lineage>
        <taxon>Bacteria</taxon>
        <taxon>Pseudomonadati</taxon>
        <taxon>Bacteroidota</taxon>
        <taxon>Flavobacteriia</taxon>
        <taxon>Flavobacteriales</taxon>
        <taxon>Flavobacteriaceae</taxon>
        <taxon>Croceivirga</taxon>
    </lineage>
</organism>
<reference evidence="2 3" key="1">
    <citation type="submission" date="2016-12" db="EMBL/GenBank/DDBJ databases">
        <authorList>
            <person name="Song W.-J."/>
            <person name="Kurnit D.M."/>
        </authorList>
    </citation>
    <scope>NUCLEOTIDE SEQUENCE [LARGE SCALE GENOMIC DNA]</scope>
    <source>
        <strain evidence="2 3">HSG9</strain>
    </source>
</reference>
<evidence type="ECO:0000259" key="1">
    <source>
        <dbReference type="Pfam" id="PF12804"/>
    </source>
</evidence>
<protein>
    <recommendedName>
        <fullName evidence="1">MobA-like NTP transferase domain-containing protein</fullName>
    </recommendedName>
</protein>
<dbReference type="OrthoDB" id="9779263at2"/>
<proteinExistence type="predicted"/>
<accession>A0A1V6LRN8</accession>
<name>A0A1V6LRN8_9FLAO</name>